<dbReference type="EMBL" id="LHPF02000002">
    <property type="protein sequence ID" value="PSC75931.1"/>
    <property type="molecule type" value="Genomic_DNA"/>
</dbReference>
<feature type="chain" id="PRO_5015131020" evidence="4">
    <location>
        <begin position="24"/>
        <end position="265"/>
    </location>
</feature>
<dbReference type="SUPFAM" id="SSF50494">
    <property type="entry name" value="Trypsin-like serine proteases"/>
    <property type="match status" value="1"/>
</dbReference>
<dbReference type="InterPro" id="IPR009003">
    <property type="entry name" value="Peptidase_S1_PA"/>
</dbReference>
<dbReference type="GO" id="GO:0006508">
    <property type="term" value="P:proteolysis"/>
    <property type="evidence" value="ECO:0007669"/>
    <property type="project" value="UniProtKB-KW"/>
</dbReference>
<dbReference type="InterPro" id="IPR001940">
    <property type="entry name" value="Peptidase_S1C"/>
</dbReference>
<keyword evidence="4" id="KW-0732">Signal</keyword>
<organism evidence="5 6">
    <name type="scientific">Micractinium conductrix</name>
    <dbReference type="NCBI Taxonomy" id="554055"/>
    <lineage>
        <taxon>Eukaryota</taxon>
        <taxon>Viridiplantae</taxon>
        <taxon>Chlorophyta</taxon>
        <taxon>core chlorophytes</taxon>
        <taxon>Trebouxiophyceae</taxon>
        <taxon>Chlorellales</taxon>
        <taxon>Chlorellaceae</taxon>
        <taxon>Chlorella clade</taxon>
        <taxon>Micractinium</taxon>
    </lineage>
</organism>
<dbReference type="PANTHER" id="PTHR43343:SF3">
    <property type="entry name" value="PROTEASE DO-LIKE 8, CHLOROPLASTIC"/>
    <property type="match status" value="1"/>
</dbReference>
<dbReference type="OrthoDB" id="4217619at2759"/>
<feature type="signal peptide" evidence="4">
    <location>
        <begin position="1"/>
        <end position="23"/>
    </location>
</feature>
<gene>
    <name evidence="5" type="ORF">C2E20_1609</name>
</gene>
<name>A0A2P6VPB2_9CHLO</name>
<dbReference type="GO" id="GO:0004252">
    <property type="term" value="F:serine-type endopeptidase activity"/>
    <property type="evidence" value="ECO:0007669"/>
    <property type="project" value="InterPro"/>
</dbReference>
<keyword evidence="3" id="KW-0378">Hydrolase</keyword>
<evidence type="ECO:0000256" key="2">
    <source>
        <dbReference type="ARBA" id="ARBA00022670"/>
    </source>
</evidence>
<dbReference type="STRING" id="554055.A0A2P6VPB2"/>
<evidence type="ECO:0000256" key="3">
    <source>
        <dbReference type="ARBA" id="ARBA00022801"/>
    </source>
</evidence>
<sequence length="265" mass="26281">MPTSRSRLLRNLAVGTLVGAAVAASSFTPPAAAAGEEPAERAAAAARGGVVSVAAIASGKGAAAGVQQIGSGIVWDEEGHIAVPYAPLTRVDRQGTAGPAQVLVTVQAADGRSIELPAAVVARDPSHELAVLLVELPVGGAGLLRPLHLASSAALRVGQDALLLAALPGGIPSVAAGVVSAVGRVIPASNNQAIPGVVQTDAEVNALSLGGALVDSGGRLVGMPVVSYAKPGVFRSSGVNFALPSDLILEVVPQLIVYHSAQARR</sequence>
<accession>A0A2P6VPB2</accession>
<dbReference type="AlphaFoldDB" id="A0A2P6VPB2"/>
<protein>
    <submittedName>
        <fullName evidence="5">Protease Do-like chloroplastic</fullName>
    </submittedName>
</protein>
<dbReference type="InterPro" id="IPR006311">
    <property type="entry name" value="TAT_signal"/>
</dbReference>
<dbReference type="InterPro" id="IPR051201">
    <property type="entry name" value="Chloro_Bact_Ser_Proteases"/>
</dbReference>
<evidence type="ECO:0000256" key="4">
    <source>
        <dbReference type="SAM" id="SignalP"/>
    </source>
</evidence>
<dbReference type="PANTHER" id="PTHR43343">
    <property type="entry name" value="PEPTIDASE S12"/>
    <property type="match status" value="1"/>
</dbReference>
<reference evidence="5 6" key="1">
    <citation type="journal article" date="2018" name="Plant J.">
        <title>Genome sequences of Chlorella sorokiniana UTEX 1602 and Micractinium conductrix SAG 241.80: implications to maltose excretion by a green alga.</title>
        <authorList>
            <person name="Arriola M.B."/>
            <person name="Velmurugan N."/>
            <person name="Zhang Y."/>
            <person name="Plunkett M.H."/>
            <person name="Hondzo H."/>
            <person name="Barney B.M."/>
        </authorList>
    </citation>
    <scope>NUCLEOTIDE SEQUENCE [LARGE SCALE GENOMIC DNA]</scope>
    <source>
        <strain evidence="5 6">SAG 241.80</strain>
    </source>
</reference>
<proteinExistence type="inferred from homology"/>
<evidence type="ECO:0000313" key="6">
    <source>
        <dbReference type="Proteomes" id="UP000239649"/>
    </source>
</evidence>
<dbReference type="Proteomes" id="UP000239649">
    <property type="component" value="Unassembled WGS sequence"/>
</dbReference>
<comment type="similarity">
    <text evidence="1">Belongs to the peptidase S1C family.</text>
</comment>
<dbReference type="Gene3D" id="2.40.10.10">
    <property type="entry name" value="Trypsin-like serine proteases"/>
    <property type="match status" value="2"/>
</dbReference>
<evidence type="ECO:0000313" key="5">
    <source>
        <dbReference type="EMBL" id="PSC75931.1"/>
    </source>
</evidence>
<evidence type="ECO:0000256" key="1">
    <source>
        <dbReference type="ARBA" id="ARBA00010541"/>
    </source>
</evidence>
<keyword evidence="6" id="KW-1185">Reference proteome</keyword>
<dbReference type="InterPro" id="IPR043504">
    <property type="entry name" value="Peptidase_S1_PA_chymotrypsin"/>
</dbReference>
<keyword evidence="2" id="KW-0645">Protease</keyword>
<comment type="caution">
    <text evidence="5">The sequence shown here is derived from an EMBL/GenBank/DDBJ whole genome shotgun (WGS) entry which is preliminary data.</text>
</comment>
<dbReference type="PRINTS" id="PR00834">
    <property type="entry name" value="PROTEASES2C"/>
</dbReference>
<dbReference type="Pfam" id="PF13365">
    <property type="entry name" value="Trypsin_2"/>
    <property type="match status" value="1"/>
</dbReference>
<dbReference type="PROSITE" id="PS51318">
    <property type="entry name" value="TAT"/>
    <property type="match status" value="1"/>
</dbReference>